<proteinExistence type="predicted"/>
<evidence type="ECO:0000313" key="1">
    <source>
        <dbReference type="EMBL" id="KAG7390888.1"/>
    </source>
</evidence>
<gene>
    <name evidence="1" type="ORF">PHYPSEUDO_006372</name>
</gene>
<keyword evidence="2" id="KW-1185">Reference proteome</keyword>
<accession>A0A8T1WE47</accession>
<dbReference type="OrthoDB" id="73846at2759"/>
<name>A0A8T1WE47_9STRA</name>
<evidence type="ECO:0000313" key="2">
    <source>
        <dbReference type="Proteomes" id="UP000694044"/>
    </source>
</evidence>
<comment type="caution">
    <text evidence="1">The sequence shown here is derived from an EMBL/GenBank/DDBJ whole genome shotgun (WGS) entry which is preliminary data.</text>
</comment>
<protein>
    <submittedName>
        <fullName evidence="1">Uncharacterized protein</fullName>
    </submittedName>
</protein>
<dbReference type="EMBL" id="JAGDFM010000026">
    <property type="protein sequence ID" value="KAG7390888.1"/>
    <property type="molecule type" value="Genomic_DNA"/>
</dbReference>
<sequence>MLRIGGGRCLSATRNSGAYRALGRSAYSALHSQDAVEGIAATRSSALHVGVLGLGAIGTIFFTRLGLLAIDSEAKRELPTLTVDAFIKPERFEAWTAMETLRLRLEAQKEETLEFRAGSDGKVATVSGAPNVRVRTLESVGEDSREDDKLDVLLVAVKATDWVKCRKAGKEGG</sequence>
<reference evidence="1" key="1">
    <citation type="submission" date="2021-02" db="EMBL/GenBank/DDBJ databases">
        <authorList>
            <person name="Palmer J.M."/>
        </authorList>
    </citation>
    <scope>NUCLEOTIDE SEQUENCE</scope>
    <source>
        <strain evidence="1">SCRP734</strain>
    </source>
</reference>
<dbReference type="Proteomes" id="UP000694044">
    <property type="component" value="Unassembled WGS sequence"/>
</dbReference>
<dbReference type="AlphaFoldDB" id="A0A8T1WE47"/>
<organism evidence="1 2">
    <name type="scientific">Phytophthora pseudosyringae</name>
    <dbReference type="NCBI Taxonomy" id="221518"/>
    <lineage>
        <taxon>Eukaryota</taxon>
        <taxon>Sar</taxon>
        <taxon>Stramenopiles</taxon>
        <taxon>Oomycota</taxon>
        <taxon>Peronosporomycetes</taxon>
        <taxon>Peronosporales</taxon>
        <taxon>Peronosporaceae</taxon>
        <taxon>Phytophthora</taxon>
    </lineage>
</organism>